<dbReference type="InterPro" id="IPR001138">
    <property type="entry name" value="Zn2Cys6_DnaBD"/>
</dbReference>
<protein>
    <submittedName>
        <fullName evidence="8">RemN protein</fullName>
    </submittedName>
</protein>
<dbReference type="OrthoDB" id="2260578at2759"/>
<evidence type="ECO:0000256" key="6">
    <source>
        <dbReference type="SAM" id="MobiDB-lite"/>
    </source>
</evidence>
<feature type="compositionally biased region" description="Acidic residues" evidence="6">
    <location>
        <begin position="139"/>
        <end position="148"/>
    </location>
</feature>
<dbReference type="GO" id="GO:0000981">
    <property type="term" value="F:DNA-binding transcription factor activity, RNA polymerase II-specific"/>
    <property type="evidence" value="ECO:0007669"/>
    <property type="project" value="InterPro"/>
</dbReference>
<dbReference type="PANTHER" id="PTHR31845">
    <property type="entry name" value="FINGER DOMAIN PROTEIN, PUTATIVE-RELATED"/>
    <property type="match status" value="1"/>
</dbReference>
<dbReference type="EMBL" id="LCTV02000010">
    <property type="protein sequence ID" value="PRQ72301.1"/>
    <property type="molecule type" value="Genomic_DNA"/>
</dbReference>
<dbReference type="GO" id="GO:0000976">
    <property type="term" value="F:transcription cis-regulatory region binding"/>
    <property type="evidence" value="ECO:0007669"/>
    <property type="project" value="TreeGrafter"/>
</dbReference>
<proteinExistence type="predicted"/>
<dbReference type="Pfam" id="PF00172">
    <property type="entry name" value="Zn_clus"/>
    <property type="match status" value="1"/>
</dbReference>
<evidence type="ECO:0000259" key="7">
    <source>
        <dbReference type="PROSITE" id="PS50048"/>
    </source>
</evidence>
<dbReference type="PROSITE" id="PS00463">
    <property type="entry name" value="ZN2_CY6_FUNGAL_1"/>
    <property type="match status" value="1"/>
</dbReference>
<evidence type="ECO:0000256" key="4">
    <source>
        <dbReference type="ARBA" id="ARBA00023163"/>
    </source>
</evidence>
<dbReference type="AlphaFoldDB" id="A0A2T0A2T1"/>
<gene>
    <name evidence="8" type="ORF">AAT19DRAFT_9640</name>
</gene>
<dbReference type="SMART" id="SM00066">
    <property type="entry name" value="GAL4"/>
    <property type="match status" value="1"/>
</dbReference>
<evidence type="ECO:0000313" key="8">
    <source>
        <dbReference type="EMBL" id="PRQ72301.1"/>
    </source>
</evidence>
<keyword evidence="5" id="KW-0539">Nucleus</keyword>
<feature type="compositionally biased region" description="Basic and acidic residues" evidence="6">
    <location>
        <begin position="149"/>
        <end position="158"/>
    </location>
</feature>
<evidence type="ECO:0000256" key="1">
    <source>
        <dbReference type="ARBA" id="ARBA00004123"/>
    </source>
</evidence>
<dbReference type="InterPro" id="IPR051089">
    <property type="entry name" value="prtT"/>
</dbReference>
<dbReference type="SUPFAM" id="SSF57701">
    <property type="entry name" value="Zn2/Cys6 DNA-binding domain"/>
    <property type="match status" value="1"/>
</dbReference>
<evidence type="ECO:0000256" key="3">
    <source>
        <dbReference type="ARBA" id="ARBA00023125"/>
    </source>
</evidence>
<reference evidence="8 9" key="1">
    <citation type="journal article" date="2018" name="Elife">
        <title>Functional genomics of lipid metabolism in the oleaginous yeast Rhodosporidium toruloides.</title>
        <authorList>
            <person name="Coradetti S.T."/>
            <person name="Pinel D."/>
            <person name="Geiselman G."/>
            <person name="Ito M."/>
            <person name="Mondo S."/>
            <person name="Reilly M.C."/>
            <person name="Cheng Y.F."/>
            <person name="Bauer S."/>
            <person name="Grigoriev I."/>
            <person name="Gladden J.M."/>
            <person name="Simmons B.A."/>
            <person name="Brem R."/>
            <person name="Arkin A.P."/>
            <person name="Skerker J.M."/>
        </authorList>
    </citation>
    <scope>NUCLEOTIDE SEQUENCE [LARGE SCALE GENOMIC DNA]</scope>
    <source>
        <strain evidence="8 9">NBRC 0880</strain>
    </source>
</reference>
<keyword evidence="2" id="KW-0805">Transcription regulation</keyword>
<dbReference type="PROSITE" id="PS50048">
    <property type="entry name" value="ZN2_CY6_FUNGAL_2"/>
    <property type="match status" value="1"/>
</dbReference>
<dbReference type="CDD" id="cd00067">
    <property type="entry name" value="GAL4"/>
    <property type="match status" value="1"/>
</dbReference>
<evidence type="ECO:0000256" key="2">
    <source>
        <dbReference type="ARBA" id="ARBA00023015"/>
    </source>
</evidence>
<dbReference type="Proteomes" id="UP000239560">
    <property type="component" value="Unassembled WGS sequence"/>
</dbReference>
<dbReference type="GO" id="GO:0005634">
    <property type="term" value="C:nucleus"/>
    <property type="evidence" value="ECO:0007669"/>
    <property type="project" value="UniProtKB-SubCell"/>
</dbReference>
<feature type="domain" description="Zn(2)-C6 fungal-type" evidence="7">
    <location>
        <begin position="69"/>
        <end position="101"/>
    </location>
</feature>
<dbReference type="GO" id="GO:0008270">
    <property type="term" value="F:zinc ion binding"/>
    <property type="evidence" value="ECO:0007669"/>
    <property type="project" value="InterPro"/>
</dbReference>
<dbReference type="Gene3D" id="4.10.240.10">
    <property type="entry name" value="Zn(2)-C6 fungal-type DNA-binding domain"/>
    <property type="match status" value="1"/>
</dbReference>
<organism evidence="8 9">
    <name type="scientific">Rhodotorula toruloides</name>
    <name type="common">Yeast</name>
    <name type="synonym">Rhodosporidium toruloides</name>
    <dbReference type="NCBI Taxonomy" id="5286"/>
    <lineage>
        <taxon>Eukaryota</taxon>
        <taxon>Fungi</taxon>
        <taxon>Dikarya</taxon>
        <taxon>Basidiomycota</taxon>
        <taxon>Pucciniomycotina</taxon>
        <taxon>Microbotryomycetes</taxon>
        <taxon>Sporidiobolales</taxon>
        <taxon>Sporidiobolaceae</taxon>
        <taxon>Rhodotorula</taxon>
    </lineage>
</organism>
<dbReference type="InterPro" id="IPR036864">
    <property type="entry name" value="Zn2-C6_fun-type_DNA-bd_sf"/>
</dbReference>
<name>A0A2T0A2T1_RHOTO</name>
<evidence type="ECO:0000313" key="9">
    <source>
        <dbReference type="Proteomes" id="UP000239560"/>
    </source>
</evidence>
<sequence>MDVPAPSTSRLLLSPGPVSPAAASHIRTALSKVDEFWGDEAAIVQARAAKRSAASKQASEETERGHTRACSACRKGKIRCLSTSPLETCPRCQTLGLHCDYPEPRNRGPKKRLSKTHRLLRDIRRELEAALAEKPVIDPLEDGSDEEDELRHDDRSTSDEVQLLRNPLAILAEQACEASSPISPGSAAGGAPVGERYYEASLYLSRPESNFALDPVTAGILNLEELDRLIRL</sequence>
<keyword evidence="4" id="KW-0804">Transcription</keyword>
<keyword evidence="3" id="KW-0238">DNA-binding</keyword>
<evidence type="ECO:0000256" key="5">
    <source>
        <dbReference type="ARBA" id="ARBA00023242"/>
    </source>
</evidence>
<comment type="caution">
    <text evidence="8">The sequence shown here is derived from an EMBL/GenBank/DDBJ whole genome shotgun (WGS) entry which is preliminary data.</text>
</comment>
<comment type="subcellular location">
    <subcellularLocation>
        <location evidence="1">Nucleus</location>
    </subcellularLocation>
</comment>
<accession>A0A2T0A2T1</accession>
<dbReference type="PANTHER" id="PTHR31845:SF17">
    <property type="entry name" value="ZN(II)2CYS6 TRANSCRIPTION FACTOR (EUROFUNG)"/>
    <property type="match status" value="1"/>
</dbReference>
<feature type="region of interest" description="Disordered" evidence="6">
    <location>
        <begin position="134"/>
        <end position="159"/>
    </location>
</feature>